<dbReference type="SUPFAM" id="SSF55666">
    <property type="entry name" value="Ribonuclease PH domain 2-like"/>
    <property type="match status" value="2"/>
</dbReference>
<dbReference type="PANTHER" id="PTHR11252">
    <property type="entry name" value="POLYRIBONUCLEOTIDE NUCLEOTIDYLTRANSFERASE"/>
    <property type="match status" value="1"/>
</dbReference>
<keyword evidence="3" id="KW-0548">Nucleotidyltransferase</keyword>
<feature type="domain" description="Exoribonuclease phosphorolytic" evidence="7">
    <location>
        <begin position="401"/>
        <end position="533"/>
    </location>
</feature>
<dbReference type="NCBIfam" id="TIGR03591">
    <property type="entry name" value="polynuc_phos"/>
    <property type="match status" value="1"/>
</dbReference>
<organism evidence="9">
    <name type="scientific">marine metagenome</name>
    <dbReference type="NCBI Taxonomy" id="408172"/>
    <lineage>
        <taxon>unclassified sequences</taxon>
        <taxon>metagenomes</taxon>
        <taxon>ecological metagenomes</taxon>
    </lineage>
</organism>
<dbReference type="InterPro" id="IPR012162">
    <property type="entry name" value="PNPase"/>
</dbReference>
<keyword evidence="2" id="KW-0808">Transferase</keyword>
<dbReference type="GO" id="GO:0004654">
    <property type="term" value="F:polyribonucleotide nucleotidyltransferase activity"/>
    <property type="evidence" value="ECO:0007669"/>
    <property type="project" value="UniProtKB-EC"/>
</dbReference>
<dbReference type="InterPro" id="IPR020568">
    <property type="entry name" value="Ribosomal_Su5_D2-typ_SF"/>
</dbReference>
<dbReference type="GO" id="GO:0003723">
    <property type="term" value="F:RNA binding"/>
    <property type="evidence" value="ECO:0007669"/>
    <property type="project" value="UniProtKB-KW"/>
</dbReference>
<evidence type="ECO:0000259" key="7">
    <source>
        <dbReference type="Pfam" id="PF01138"/>
    </source>
</evidence>
<dbReference type="InterPro" id="IPR036612">
    <property type="entry name" value="KH_dom_type_1_sf"/>
</dbReference>
<dbReference type="GO" id="GO:0006402">
    <property type="term" value="P:mRNA catabolic process"/>
    <property type="evidence" value="ECO:0007669"/>
    <property type="project" value="InterPro"/>
</dbReference>
<dbReference type="InterPro" id="IPR027408">
    <property type="entry name" value="PNPase/RNase_PH_dom_sf"/>
</dbReference>
<feature type="domain" description="Exoribonuclease phosphorolytic" evidence="7">
    <location>
        <begin position="69"/>
        <end position="199"/>
    </location>
</feature>
<feature type="domain" description="Polyribonucleotide nucleotidyltransferase RNA-binding" evidence="8">
    <location>
        <begin position="317"/>
        <end position="396"/>
    </location>
</feature>
<dbReference type="Pfam" id="PF01138">
    <property type="entry name" value="RNase_PH"/>
    <property type="match status" value="2"/>
</dbReference>
<sequence length="664" mass="70538">VGRPGRVGDRTTGTDNQNDEWGRTTRVHIPDMPQIAAVEPSEVVSGGLREERSMTEATTVSCTFSGTEKTMSFETGRMAGLAGGAVLAQIGRSTVLVTATGAKSPRPGADFFPLTVDIEERMYAAGKIPGSFFRREGRAPESAILTCRLIDRPLRPMFPDGFRNEVHIVGTVVGADMENPHDVLALNGASAALMLSGIPFDGPVGAVRIAWTAAGEWIPHPTYEEGSESAFEMVVAGRLLDDGDVAVMMVEAGGTEATCDVYEAGAPKVDEAVLADGLEFSKQFIREVIELQKELVAAVGAPEIMAYEVTSDYTPEVLAAVEAAGAERIAETQTIADKAERGAAESALKAELLDELLPQFAEVDNADRHIAGAIRAVTKEAVRSRIVTEGVRIDGRGTGDLRPVSSEVAVIPTAHGSGLFQRGETQVLNFTTLGTGRMDQMIDGIDPVDRKRFMHHYNFPPFSTGETGFMRGPKRREIGHGALAERALFPIIPSFEEFPYTLRLVSEVLASNGSSSMGSVCSSSLSMMDAGVPIKAPVAGIAMGLIYKDGEYVTLTDILGAEDAFGDMDFKVAGTAEFVTALQLDTKIDGIPADVLANALNQAKEARLAILGVMAEAIPGPRDDVGENAPKIEAFEIPVEKIGEVIGPKGKMINTIQAETGADI</sequence>
<dbReference type="GO" id="GO:0006396">
    <property type="term" value="P:RNA processing"/>
    <property type="evidence" value="ECO:0007669"/>
    <property type="project" value="InterPro"/>
</dbReference>
<feature type="non-terminal residue" evidence="9">
    <location>
        <position position="1"/>
    </location>
</feature>
<evidence type="ECO:0000256" key="2">
    <source>
        <dbReference type="ARBA" id="ARBA00022679"/>
    </source>
</evidence>
<dbReference type="InterPro" id="IPR004088">
    <property type="entry name" value="KH_dom_type_1"/>
</dbReference>
<protein>
    <recommendedName>
        <fullName evidence="1">polyribonucleotide nucleotidyltransferase</fullName>
        <ecNumber evidence="1">2.7.7.8</ecNumber>
    </recommendedName>
</protein>
<dbReference type="NCBIfam" id="NF008805">
    <property type="entry name" value="PRK11824.1"/>
    <property type="match status" value="1"/>
</dbReference>
<dbReference type="SUPFAM" id="SSF46915">
    <property type="entry name" value="Polynucleotide phosphorylase/guanosine pentaphosphate synthase (PNPase/GPSI), domain 3"/>
    <property type="match status" value="1"/>
</dbReference>
<evidence type="ECO:0000313" key="9">
    <source>
        <dbReference type="EMBL" id="SVA97436.1"/>
    </source>
</evidence>
<reference evidence="9" key="1">
    <citation type="submission" date="2018-05" db="EMBL/GenBank/DDBJ databases">
        <authorList>
            <person name="Lanie J.A."/>
            <person name="Ng W.-L."/>
            <person name="Kazmierczak K.M."/>
            <person name="Andrzejewski T.M."/>
            <person name="Davidsen T.M."/>
            <person name="Wayne K.J."/>
            <person name="Tettelin H."/>
            <person name="Glass J.I."/>
            <person name="Rusch D."/>
            <person name="Podicherti R."/>
            <person name="Tsui H.-C.T."/>
            <person name="Winkler M.E."/>
        </authorList>
    </citation>
    <scope>NUCLEOTIDE SEQUENCE</scope>
</reference>
<evidence type="ECO:0000256" key="3">
    <source>
        <dbReference type="ARBA" id="ARBA00022695"/>
    </source>
</evidence>
<dbReference type="SUPFAM" id="SSF54791">
    <property type="entry name" value="Eukaryotic type KH-domain (KH-domain type I)"/>
    <property type="match status" value="1"/>
</dbReference>
<feature type="region of interest" description="Disordered" evidence="5">
    <location>
        <begin position="1"/>
        <end position="24"/>
    </location>
</feature>
<proteinExistence type="predicted"/>
<evidence type="ECO:0000259" key="6">
    <source>
        <dbReference type="Pfam" id="PF00013"/>
    </source>
</evidence>
<dbReference type="InterPro" id="IPR036345">
    <property type="entry name" value="ExoRNase_PH_dom2_sf"/>
</dbReference>
<evidence type="ECO:0000256" key="1">
    <source>
        <dbReference type="ARBA" id="ARBA00012416"/>
    </source>
</evidence>
<dbReference type="FunFam" id="3.30.230.70:FF:000001">
    <property type="entry name" value="Polyribonucleotide nucleotidyltransferase"/>
    <property type="match status" value="1"/>
</dbReference>
<evidence type="ECO:0000256" key="4">
    <source>
        <dbReference type="ARBA" id="ARBA00022884"/>
    </source>
</evidence>
<dbReference type="Pfam" id="PF03726">
    <property type="entry name" value="PNPase"/>
    <property type="match status" value="1"/>
</dbReference>
<dbReference type="CDD" id="cd11364">
    <property type="entry name" value="RNase_PH_PNPase_2"/>
    <property type="match status" value="1"/>
</dbReference>
<dbReference type="GO" id="GO:0000175">
    <property type="term" value="F:3'-5'-RNA exonuclease activity"/>
    <property type="evidence" value="ECO:0007669"/>
    <property type="project" value="TreeGrafter"/>
</dbReference>
<dbReference type="CDD" id="cd02393">
    <property type="entry name" value="KH-I_PNPase"/>
    <property type="match status" value="1"/>
</dbReference>
<feature type="domain" description="K Homology" evidence="6">
    <location>
        <begin position="634"/>
        <end position="664"/>
    </location>
</feature>
<dbReference type="InterPro" id="IPR036456">
    <property type="entry name" value="PNPase_PH_RNA-bd_sf"/>
</dbReference>
<dbReference type="GO" id="GO:0005829">
    <property type="term" value="C:cytosol"/>
    <property type="evidence" value="ECO:0007669"/>
    <property type="project" value="TreeGrafter"/>
</dbReference>
<dbReference type="Pfam" id="PF00013">
    <property type="entry name" value="KH_1"/>
    <property type="match status" value="1"/>
</dbReference>
<dbReference type="EMBL" id="UINC01024221">
    <property type="protein sequence ID" value="SVA97436.1"/>
    <property type="molecule type" value="Genomic_DNA"/>
</dbReference>
<dbReference type="EC" id="2.7.7.8" evidence="1"/>
<dbReference type="PROSITE" id="PS50084">
    <property type="entry name" value="KH_TYPE_1"/>
    <property type="match status" value="1"/>
</dbReference>
<feature type="non-terminal residue" evidence="9">
    <location>
        <position position="664"/>
    </location>
</feature>
<dbReference type="InterPro" id="IPR015848">
    <property type="entry name" value="PNPase_PH_RNA-bd_bac/org-type"/>
</dbReference>
<dbReference type="InterPro" id="IPR001247">
    <property type="entry name" value="ExoRNase_PH_dom1"/>
</dbReference>
<dbReference type="PIRSF" id="PIRSF005499">
    <property type="entry name" value="PNPase"/>
    <property type="match status" value="1"/>
</dbReference>
<dbReference type="PANTHER" id="PTHR11252:SF0">
    <property type="entry name" value="POLYRIBONUCLEOTIDE NUCLEOTIDYLTRANSFERASE 1, MITOCHONDRIAL"/>
    <property type="match status" value="1"/>
</dbReference>
<keyword evidence="4" id="KW-0694">RNA-binding</keyword>
<accession>A0A382A7C4</accession>
<evidence type="ECO:0000259" key="8">
    <source>
        <dbReference type="Pfam" id="PF03726"/>
    </source>
</evidence>
<name>A0A382A7C4_9ZZZZ</name>
<dbReference type="Gene3D" id="3.30.230.70">
    <property type="entry name" value="GHMP Kinase, N-terminal domain"/>
    <property type="match status" value="2"/>
</dbReference>
<dbReference type="SUPFAM" id="SSF54211">
    <property type="entry name" value="Ribosomal protein S5 domain 2-like"/>
    <property type="match status" value="2"/>
</dbReference>
<dbReference type="FunFam" id="3.30.230.70:FF:000002">
    <property type="entry name" value="Polyribonucleotide nucleotidyltransferase"/>
    <property type="match status" value="1"/>
</dbReference>
<evidence type="ECO:0000256" key="5">
    <source>
        <dbReference type="SAM" id="MobiDB-lite"/>
    </source>
</evidence>
<dbReference type="AlphaFoldDB" id="A0A382A7C4"/>
<dbReference type="Gene3D" id="3.30.1370.10">
    <property type="entry name" value="K Homology domain, type 1"/>
    <property type="match status" value="1"/>
</dbReference>
<gene>
    <name evidence="9" type="ORF">METZ01_LOCUS150290</name>
</gene>